<evidence type="ECO:0000313" key="1">
    <source>
        <dbReference type="EMBL" id="GMN35232.1"/>
    </source>
</evidence>
<dbReference type="Proteomes" id="UP001187192">
    <property type="component" value="Unassembled WGS sequence"/>
</dbReference>
<protein>
    <submittedName>
        <fullName evidence="1">Uncharacterized protein</fullName>
    </submittedName>
</protein>
<accession>A0AA88CZ12</accession>
<proteinExistence type="predicted"/>
<reference evidence="1" key="1">
    <citation type="submission" date="2023-07" db="EMBL/GenBank/DDBJ databases">
        <title>draft genome sequence of fig (Ficus carica).</title>
        <authorList>
            <person name="Takahashi T."/>
            <person name="Nishimura K."/>
        </authorList>
    </citation>
    <scope>NUCLEOTIDE SEQUENCE</scope>
</reference>
<name>A0AA88CZ12_FICCA</name>
<dbReference type="EMBL" id="BTGU01000005">
    <property type="protein sequence ID" value="GMN35232.1"/>
    <property type="molecule type" value="Genomic_DNA"/>
</dbReference>
<gene>
    <name evidence="1" type="ORF">TIFTF001_005168</name>
</gene>
<evidence type="ECO:0000313" key="2">
    <source>
        <dbReference type="Proteomes" id="UP001187192"/>
    </source>
</evidence>
<keyword evidence="2" id="KW-1185">Reference proteome</keyword>
<organism evidence="1 2">
    <name type="scientific">Ficus carica</name>
    <name type="common">Common fig</name>
    <dbReference type="NCBI Taxonomy" id="3494"/>
    <lineage>
        <taxon>Eukaryota</taxon>
        <taxon>Viridiplantae</taxon>
        <taxon>Streptophyta</taxon>
        <taxon>Embryophyta</taxon>
        <taxon>Tracheophyta</taxon>
        <taxon>Spermatophyta</taxon>
        <taxon>Magnoliopsida</taxon>
        <taxon>eudicotyledons</taxon>
        <taxon>Gunneridae</taxon>
        <taxon>Pentapetalae</taxon>
        <taxon>rosids</taxon>
        <taxon>fabids</taxon>
        <taxon>Rosales</taxon>
        <taxon>Moraceae</taxon>
        <taxon>Ficeae</taxon>
        <taxon>Ficus</taxon>
    </lineage>
</organism>
<dbReference type="AlphaFoldDB" id="A0AA88CZ12"/>
<comment type="caution">
    <text evidence="1">The sequence shown here is derived from an EMBL/GenBank/DDBJ whole genome shotgun (WGS) entry which is preliminary data.</text>
</comment>
<sequence>MMAGASCCFDKAWGVSRFKPKAIANPELAHAHPNRPQKDEAVTVTPKVIVGVASEGRGDMGAAFLHFIVLV</sequence>